<reference evidence="1" key="1">
    <citation type="submission" date="2018-02" db="EMBL/GenBank/DDBJ databases">
        <title>Rhizophora mucronata_Transcriptome.</title>
        <authorList>
            <person name="Meera S.P."/>
            <person name="Sreeshan A."/>
            <person name="Augustine A."/>
        </authorList>
    </citation>
    <scope>NUCLEOTIDE SEQUENCE</scope>
    <source>
        <tissue evidence="1">Leaf</tissue>
    </source>
</reference>
<sequence>MPYPNYPWSNDSRKLSICPSIHLDFGSWRSFACFNGCCN</sequence>
<dbReference type="EMBL" id="GGEC01056689">
    <property type="protein sequence ID" value="MBX37173.1"/>
    <property type="molecule type" value="Transcribed_RNA"/>
</dbReference>
<name>A0A2P2N3Y8_RHIMU</name>
<protein>
    <submittedName>
        <fullName evidence="1">Uncharacterized protein</fullName>
    </submittedName>
</protein>
<dbReference type="AlphaFoldDB" id="A0A2P2N3Y8"/>
<proteinExistence type="predicted"/>
<evidence type="ECO:0000313" key="1">
    <source>
        <dbReference type="EMBL" id="MBX37173.1"/>
    </source>
</evidence>
<accession>A0A2P2N3Y8</accession>
<organism evidence="1">
    <name type="scientific">Rhizophora mucronata</name>
    <name type="common">Asiatic mangrove</name>
    <dbReference type="NCBI Taxonomy" id="61149"/>
    <lineage>
        <taxon>Eukaryota</taxon>
        <taxon>Viridiplantae</taxon>
        <taxon>Streptophyta</taxon>
        <taxon>Embryophyta</taxon>
        <taxon>Tracheophyta</taxon>
        <taxon>Spermatophyta</taxon>
        <taxon>Magnoliopsida</taxon>
        <taxon>eudicotyledons</taxon>
        <taxon>Gunneridae</taxon>
        <taxon>Pentapetalae</taxon>
        <taxon>rosids</taxon>
        <taxon>fabids</taxon>
        <taxon>Malpighiales</taxon>
        <taxon>Rhizophoraceae</taxon>
        <taxon>Rhizophora</taxon>
    </lineage>
</organism>